<evidence type="ECO:0000313" key="9">
    <source>
        <dbReference type="Proteomes" id="UP000261500"/>
    </source>
</evidence>
<dbReference type="Gene3D" id="2.60.40.10">
    <property type="entry name" value="Immunoglobulins"/>
    <property type="match status" value="1"/>
</dbReference>
<dbReference type="GO" id="GO:0003940">
    <property type="term" value="F:L-iduronidase activity"/>
    <property type="evidence" value="ECO:0007669"/>
    <property type="project" value="TreeGrafter"/>
</dbReference>
<dbReference type="GO" id="GO:0005975">
    <property type="term" value="P:carbohydrate metabolic process"/>
    <property type="evidence" value="ECO:0007669"/>
    <property type="project" value="InterPro"/>
</dbReference>
<dbReference type="Proteomes" id="UP000261500">
    <property type="component" value="Unplaced"/>
</dbReference>
<dbReference type="PANTHER" id="PTHR12631:SF8">
    <property type="entry name" value="ALPHA-L-IDURONIDASE"/>
    <property type="match status" value="1"/>
</dbReference>
<dbReference type="InterPro" id="IPR049165">
    <property type="entry name" value="GH39_as"/>
</dbReference>
<dbReference type="InterPro" id="IPR051923">
    <property type="entry name" value="Glycosyl_Hydrolase_39"/>
</dbReference>
<evidence type="ECO:0000256" key="3">
    <source>
        <dbReference type="ARBA" id="ARBA00023295"/>
    </source>
</evidence>
<feature type="domain" description="Glycosyl hydrolases family 39 N-terminal catalytic" evidence="6">
    <location>
        <begin position="415"/>
        <end position="465"/>
    </location>
</feature>
<evidence type="ECO:0000256" key="1">
    <source>
        <dbReference type="ARBA" id="ARBA00008875"/>
    </source>
</evidence>
<comment type="similarity">
    <text evidence="1">Belongs to the glycosyl hydrolase 39 family.</text>
</comment>
<keyword evidence="2" id="KW-0378">Hydrolase</keyword>
<organism evidence="8 9">
    <name type="scientific">Poecilia latipinna</name>
    <name type="common">sailfin molly</name>
    <dbReference type="NCBI Taxonomy" id="48699"/>
    <lineage>
        <taxon>Eukaryota</taxon>
        <taxon>Metazoa</taxon>
        <taxon>Chordata</taxon>
        <taxon>Craniata</taxon>
        <taxon>Vertebrata</taxon>
        <taxon>Euteleostomi</taxon>
        <taxon>Actinopterygii</taxon>
        <taxon>Neopterygii</taxon>
        <taxon>Teleostei</taxon>
        <taxon>Neoteleostei</taxon>
        <taxon>Acanthomorphata</taxon>
        <taxon>Ovalentaria</taxon>
        <taxon>Atherinomorphae</taxon>
        <taxon>Cyprinodontiformes</taxon>
        <taxon>Poeciliidae</taxon>
        <taxon>Poeciliinae</taxon>
        <taxon>Poecilia</taxon>
    </lineage>
</organism>
<feature type="domain" description="Alpha-L-iduronidase C-terminal" evidence="7">
    <location>
        <begin position="501"/>
        <end position="587"/>
    </location>
</feature>
<dbReference type="SUPFAM" id="SSF51011">
    <property type="entry name" value="Glycosyl hydrolase domain"/>
    <property type="match status" value="1"/>
</dbReference>
<dbReference type="InterPro" id="IPR049166">
    <property type="entry name" value="GH39_cat"/>
</dbReference>
<dbReference type="InterPro" id="IPR049167">
    <property type="entry name" value="GH39_C"/>
</dbReference>
<dbReference type="PRINTS" id="PR00745">
    <property type="entry name" value="GLHYDRLASE39"/>
</dbReference>
<dbReference type="InterPro" id="IPR000514">
    <property type="entry name" value="Glyco_hydro_39"/>
</dbReference>
<feature type="active site" description="Proton donor" evidence="4">
    <location>
        <position position="181"/>
    </location>
</feature>
<evidence type="ECO:0000256" key="2">
    <source>
        <dbReference type="ARBA" id="ARBA00022801"/>
    </source>
</evidence>
<evidence type="ECO:0000256" key="4">
    <source>
        <dbReference type="PIRSR" id="PIRSR600514-1"/>
    </source>
</evidence>
<dbReference type="Pfam" id="PF21200">
    <property type="entry name" value="Glyco_hydro_39_C"/>
    <property type="match status" value="1"/>
</dbReference>
<evidence type="ECO:0000259" key="6">
    <source>
        <dbReference type="Pfam" id="PF01229"/>
    </source>
</evidence>
<evidence type="ECO:0000259" key="7">
    <source>
        <dbReference type="Pfam" id="PF21200"/>
    </source>
</evidence>
<dbReference type="PROSITE" id="PS01027">
    <property type="entry name" value="GLYCOSYL_HYDROL_F39"/>
    <property type="match status" value="1"/>
</dbReference>
<dbReference type="AlphaFoldDB" id="A0A3B3UEY1"/>
<reference evidence="8" key="1">
    <citation type="submission" date="2025-08" db="UniProtKB">
        <authorList>
            <consortium name="Ensembl"/>
        </authorList>
    </citation>
    <scope>IDENTIFICATION</scope>
</reference>
<dbReference type="Pfam" id="PF01229">
    <property type="entry name" value="Glyco_hydro_39"/>
    <property type="match status" value="2"/>
</dbReference>
<keyword evidence="5" id="KW-0732">Signal</keyword>
<name>A0A3B3UEY1_9TELE</name>
<evidence type="ECO:0000313" key="8">
    <source>
        <dbReference type="Ensembl" id="ENSPLAP00000011316.1"/>
    </source>
</evidence>
<dbReference type="InterPro" id="IPR013783">
    <property type="entry name" value="Ig-like_fold"/>
</dbReference>
<sequence length="590" mass="67165">KRTRRRQFIMWRSLPFLAVFWCFCETSGAYIITVDAKQPEREFRPFWRSTGFCPPLPHTQADQFDLSTDQQLNLAYVGSVPHGGIQQVRIHWMLELVTLQHVGGKPQYNFTKLDELIELLSDNGLQPGFELMGSVSNYFTDLEDKTQVVEWRNLVYLIAKRYIDKYGLGRVSQWNFETWNEPNNHDFDNVTMSIQGFLNYYDACSEGLRAASPLLRFGGPGDSCHSAPRSPFCWALLQHCYNGTNYFTGETGVRIDYIALHKKGGGFSLPILQQELQTVGEIQERFPSFRSVPIYNDEADPLVGWSKPQEWRADVTYAAMVVKIIKQHQDLLLANPNNTINYTLLSNDNAFLSYHPHPFTQRTLTARFQVNNTRPPHVQLVRKPVLTVMGLLALLGDVLKSQGVCTSVKRLAEQKGLVYVTYYLDNNVTNPHQLWQSMGSPDFPTAQQFRRLRSVEDPRTDGPQKLPPGDSLTLKAKLSLPSVLLVHVCARPEVGPDQVNGLRFIRITKGQVLVIWSDHCVGSKCIKTFEVEFSTDQKEFSRVNAQDTIFTSYVHSPASELVGGLYRVRAVDYWGRPGPYSLPERFSDGE</sequence>
<feature type="domain" description="Glycosyl hydrolases family 39 N-terminal catalytic" evidence="6">
    <location>
        <begin position="31"/>
        <end position="397"/>
    </location>
</feature>
<keyword evidence="9" id="KW-1185">Reference proteome</keyword>
<keyword evidence="3" id="KW-0326">Glycosidase</keyword>
<protein>
    <submittedName>
        <fullName evidence="8">Alpha-L-iduronidase</fullName>
    </submittedName>
</protein>
<dbReference type="STRING" id="48699.ENSPLAP00000011316"/>
<evidence type="ECO:0000256" key="5">
    <source>
        <dbReference type="SAM" id="SignalP"/>
    </source>
</evidence>
<dbReference type="FunFam" id="2.60.40.10:FF:002085">
    <property type="entry name" value="Iduronidase, alpha-L"/>
    <property type="match status" value="1"/>
</dbReference>
<dbReference type="FunFam" id="3.20.20.80:FF:000059">
    <property type="entry name" value="Alpha-L-iduronidase"/>
    <property type="match status" value="1"/>
</dbReference>
<dbReference type="Ensembl" id="ENSPLAT00000029153.1">
    <property type="protein sequence ID" value="ENSPLAP00000011316.1"/>
    <property type="gene ID" value="ENSPLAG00000014446.1"/>
</dbReference>
<feature type="signal peptide" evidence="5">
    <location>
        <begin position="1"/>
        <end position="29"/>
    </location>
</feature>
<accession>A0A3B3UEY1</accession>
<dbReference type="GeneTree" id="ENSGT00390000015494"/>
<dbReference type="Gene3D" id="3.20.20.80">
    <property type="entry name" value="Glycosidases"/>
    <property type="match status" value="1"/>
</dbReference>
<dbReference type="InterPro" id="IPR017853">
    <property type="entry name" value="GH"/>
</dbReference>
<proteinExistence type="inferred from homology"/>
<feature type="chain" id="PRO_5017358936" evidence="5">
    <location>
        <begin position="30"/>
        <end position="590"/>
    </location>
</feature>
<dbReference type="SUPFAM" id="SSF51445">
    <property type="entry name" value="(Trans)glycosidases"/>
    <property type="match status" value="1"/>
</dbReference>
<dbReference type="Gene3D" id="2.60.40.1500">
    <property type="entry name" value="Glycosyl hydrolase domain, family 39"/>
    <property type="match status" value="1"/>
</dbReference>
<dbReference type="PANTHER" id="PTHR12631">
    <property type="entry name" value="ALPHA-L-IDURONIDASE"/>
    <property type="match status" value="1"/>
</dbReference>
<reference evidence="8" key="2">
    <citation type="submission" date="2025-09" db="UniProtKB">
        <authorList>
            <consortium name="Ensembl"/>
        </authorList>
    </citation>
    <scope>IDENTIFICATION</scope>
</reference>